<reference evidence="2" key="1">
    <citation type="submission" date="2022-01" db="EMBL/GenBank/DDBJ databases">
        <authorList>
            <person name="King R."/>
        </authorList>
    </citation>
    <scope>NUCLEOTIDE SEQUENCE</scope>
</reference>
<feature type="compositionally biased region" description="Basic and acidic residues" evidence="1">
    <location>
        <begin position="44"/>
        <end position="65"/>
    </location>
</feature>
<sequence>MIVILETTLTTRLSTKTQIPTMENKQKTLIQRRKTKITRKRKRVGQEHTTDMEVDDNSDKNTNDLVEPKKTRKLKHFLLQVENKAKLSLKNTFQPLTDDSDEDSDADIERRRTKRTKNNPKKATETIEVLQAAQKDTPKGWGHATSNCGRPPQCLKCAGDHITRICTKTRDTANFTKCRHYTERLERLETKKALENKKYVAAPIPKENAWKRSHRLQAAGRGHVAERPKQRRIPTTTNPTAKGQATGKTTHH</sequence>
<keyword evidence="3" id="KW-1185">Reference proteome</keyword>
<gene>
    <name evidence="2" type="ORF">PSYICH_LOCUS11473</name>
</gene>
<feature type="compositionally biased region" description="Basic residues" evidence="1">
    <location>
        <begin position="111"/>
        <end position="120"/>
    </location>
</feature>
<dbReference type="AlphaFoldDB" id="A0A9P0GI15"/>
<accession>A0A9P0GI15</accession>
<evidence type="ECO:0000313" key="3">
    <source>
        <dbReference type="Proteomes" id="UP001153636"/>
    </source>
</evidence>
<feature type="region of interest" description="Disordered" evidence="1">
    <location>
        <begin position="34"/>
        <end position="65"/>
    </location>
</feature>
<dbReference type="Proteomes" id="UP001153636">
    <property type="component" value="Chromosome 5"/>
</dbReference>
<evidence type="ECO:0000256" key="1">
    <source>
        <dbReference type="SAM" id="MobiDB-lite"/>
    </source>
</evidence>
<name>A0A9P0GI15_9CUCU</name>
<dbReference type="EMBL" id="OV651817">
    <property type="protein sequence ID" value="CAH1110510.1"/>
    <property type="molecule type" value="Genomic_DNA"/>
</dbReference>
<dbReference type="OrthoDB" id="6776169at2759"/>
<organism evidence="2 3">
    <name type="scientific">Psylliodes chrysocephalus</name>
    <dbReference type="NCBI Taxonomy" id="3402493"/>
    <lineage>
        <taxon>Eukaryota</taxon>
        <taxon>Metazoa</taxon>
        <taxon>Ecdysozoa</taxon>
        <taxon>Arthropoda</taxon>
        <taxon>Hexapoda</taxon>
        <taxon>Insecta</taxon>
        <taxon>Pterygota</taxon>
        <taxon>Neoptera</taxon>
        <taxon>Endopterygota</taxon>
        <taxon>Coleoptera</taxon>
        <taxon>Polyphaga</taxon>
        <taxon>Cucujiformia</taxon>
        <taxon>Chrysomeloidea</taxon>
        <taxon>Chrysomelidae</taxon>
        <taxon>Galerucinae</taxon>
        <taxon>Alticini</taxon>
        <taxon>Psylliodes</taxon>
    </lineage>
</organism>
<feature type="region of interest" description="Disordered" evidence="1">
    <location>
        <begin position="214"/>
        <end position="252"/>
    </location>
</feature>
<feature type="compositionally biased region" description="Basic residues" evidence="1">
    <location>
        <begin position="34"/>
        <end position="43"/>
    </location>
</feature>
<feature type="region of interest" description="Disordered" evidence="1">
    <location>
        <begin position="94"/>
        <end position="123"/>
    </location>
</feature>
<protein>
    <submittedName>
        <fullName evidence="2">Uncharacterized protein</fullName>
    </submittedName>
</protein>
<evidence type="ECO:0000313" key="2">
    <source>
        <dbReference type="EMBL" id="CAH1110510.1"/>
    </source>
</evidence>
<feature type="compositionally biased region" description="Polar residues" evidence="1">
    <location>
        <begin position="233"/>
        <end position="252"/>
    </location>
</feature>
<proteinExistence type="predicted"/>